<feature type="domain" description="Glutaminase A N-terminal" evidence="6">
    <location>
        <begin position="99"/>
        <end position="331"/>
    </location>
</feature>
<feature type="compositionally biased region" description="Basic and acidic residues" evidence="1">
    <location>
        <begin position="920"/>
        <end position="939"/>
    </location>
</feature>
<dbReference type="SUPFAM" id="SSF48208">
    <property type="entry name" value="Six-hairpin glycosidases"/>
    <property type="match status" value="1"/>
</dbReference>
<dbReference type="AlphaFoldDB" id="S8EWP9"/>
<evidence type="ECO:0000259" key="4">
    <source>
        <dbReference type="Pfam" id="PF16334"/>
    </source>
</evidence>
<feature type="region of interest" description="Disordered" evidence="1">
    <location>
        <begin position="856"/>
        <end position="939"/>
    </location>
</feature>
<sequence length="970" mass="103146">MLPNFVLCFLSFWAFARAQTPIQTFWPGAAPLAVRSPYLNVWQTDINANDYPEFWVGSVLGWVGFIRVDGSTYRFLGNNYDMPSAVGACDVTYTEVTPTRTIQTVQAGPINVTLTFLSPIEPSDWAKQSMPFSYLAVEFASTDGKEHSVQIYSDISAEWASAAKGNTVQWSTSQTGQVVWHSVELQRLQPFTEASEQASDGTAFYAMSLGSGESTGWQTCQDTVCYEAFLSSGALSSKNDNDTFRAISTDLPVFAFSVDFGSVSATQEPVVWAVGYVRDPSVEYSLPGGVTTLHPYYTTQYSNVTDVVEAFVADYGNALSRAEDLDAQVRQAAANSSPGSQYWNMVSLAARQVFGALDLTAPGSDGTARFFMKDIGLSHRVNPVEGLYAALPLFLYFNSSMVKPLLVPLLEQQNSSSYSASYAASDIGASYPIASGATAAESDGVEQSANMLIMVLAHATRSGDSSLVKSYYTLLKTWADYLVSNALYPKDQVFLNSGESVSNSTNLAAKGILAIQAMSNISTLFGSDDDAQHYSSVASQYIGTWKALAISSDSSHILPTYGDDSASWTLPYGLFPQSLLGFNLLEDSVMGSLTSYYKGLDYSYGPPIGSQNTTLGSAVWTALAVATFTDTTARQTMLGQLWKFASPNTLGTPFSSVYDVTDGKQINGTASPLLGALYAPLALSGGHLNSTQGAPGTSGSGTPGASGSLVAKHATPIGAIVGGVVGGVGGLLLILGLAAFFLRRKRPAPTLVQPHVSPLLHEKNSEATFAPSRLFLVRKPSDPRSTTGETSFIGGTPSSVVGPTAAYGSPSSVIVVGDPPSVIASSTAVTTPSSLPPPPLLGLTPTTATVTERSELNVASPASLLRPTETETTPPTSDTMSPSSATISPTLAASSPRPEKQDVPMDSPMLSAASGFSGSDSRDRERDAELENLRNDMQELRQQLRRVVPVLERLEEPPEHDEPPPGYWAQ</sequence>
<dbReference type="eggNOG" id="ENOG502SHJG">
    <property type="taxonomic scope" value="Eukaryota"/>
</dbReference>
<feature type="compositionally biased region" description="Basic and acidic residues" evidence="1">
    <location>
        <begin position="952"/>
        <end position="963"/>
    </location>
</feature>
<dbReference type="Gene3D" id="1.50.10.10">
    <property type="match status" value="1"/>
</dbReference>
<dbReference type="EMBL" id="KE504246">
    <property type="protein sequence ID" value="EPS94040.1"/>
    <property type="molecule type" value="Genomic_DNA"/>
</dbReference>
<dbReference type="HOGENOM" id="CLU_008020_0_0_1"/>
<feature type="transmembrane region" description="Helical" evidence="2">
    <location>
        <begin position="717"/>
        <end position="742"/>
    </location>
</feature>
<evidence type="ECO:0000256" key="3">
    <source>
        <dbReference type="SAM" id="SignalP"/>
    </source>
</evidence>
<organism evidence="7 8">
    <name type="scientific">Fomitopsis schrenkii</name>
    <name type="common">Brown rot fungus</name>
    <dbReference type="NCBI Taxonomy" id="2126942"/>
    <lineage>
        <taxon>Eukaryota</taxon>
        <taxon>Fungi</taxon>
        <taxon>Dikarya</taxon>
        <taxon>Basidiomycota</taxon>
        <taxon>Agaricomycotina</taxon>
        <taxon>Agaricomycetes</taxon>
        <taxon>Polyporales</taxon>
        <taxon>Fomitopsis</taxon>
    </lineage>
</organism>
<keyword evidence="2" id="KW-1133">Transmembrane helix</keyword>
<gene>
    <name evidence="7" type="ORF">FOMPIDRAFT_1063327</name>
</gene>
<feature type="domain" description="Glutaminase A central" evidence="5">
    <location>
        <begin position="339"/>
        <end position="680"/>
    </location>
</feature>
<dbReference type="InParanoid" id="S8EWP9"/>
<evidence type="ECO:0000256" key="2">
    <source>
        <dbReference type="SAM" id="Phobius"/>
    </source>
</evidence>
<dbReference type="STRING" id="743788.S8EWP9"/>
<feature type="region of interest" description="Disordered" evidence="1">
    <location>
        <begin position="951"/>
        <end position="970"/>
    </location>
</feature>
<feature type="chain" id="PRO_5004550624" description="DUF1793-domain-containing protein" evidence="3">
    <location>
        <begin position="19"/>
        <end position="970"/>
    </location>
</feature>
<feature type="signal peptide" evidence="3">
    <location>
        <begin position="1"/>
        <end position="18"/>
    </location>
</feature>
<name>S8EWP9_FOMSC</name>
<dbReference type="Pfam" id="PF16334">
    <property type="entry name" value="DUF4964"/>
    <property type="match status" value="1"/>
</dbReference>
<dbReference type="GO" id="GO:0003824">
    <property type="term" value="F:catalytic activity"/>
    <property type="evidence" value="ECO:0007669"/>
    <property type="project" value="UniProtKB-ARBA"/>
</dbReference>
<evidence type="ECO:0000256" key="1">
    <source>
        <dbReference type="SAM" id="MobiDB-lite"/>
    </source>
</evidence>
<protein>
    <recommendedName>
        <fullName evidence="9">DUF1793-domain-containing protein</fullName>
    </recommendedName>
</protein>
<dbReference type="Pfam" id="PF16335">
    <property type="entry name" value="GtaA_6_Hairpin"/>
    <property type="match status" value="1"/>
</dbReference>
<dbReference type="OrthoDB" id="3918848at2759"/>
<dbReference type="Proteomes" id="UP000015241">
    <property type="component" value="Unassembled WGS sequence"/>
</dbReference>
<dbReference type="InterPro" id="IPR032514">
    <property type="entry name" value="GtaA_central"/>
</dbReference>
<feature type="region of interest" description="Disordered" evidence="1">
    <location>
        <begin position="826"/>
        <end position="845"/>
    </location>
</feature>
<dbReference type="PANTHER" id="PTHR31987:SF1">
    <property type="entry name" value="GLUTAMINASE A"/>
    <property type="match status" value="1"/>
</dbReference>
<reference evidence="7 8" key="1">
    <citation type="journal article" date="2012" name="Science">
        <title>The Paleozoic origin of enzymatic lignin decomposition reconstructed from 31 fungal genomes.</title>
        <authorList>
            <person name="Floudas D."/>
            <person name="Binder M."/>
            <person name="Riley R."/>
            <person name="Barry K."/>
            <person name="Blanchette R.A."/>
            <person name="Henrissat B."/>
            <person name="Martinez A.T."/>
            <person name="Otillar R."/>
            <person name="Spatafora J.W."/>
            <person name="Yadav J.S."/>
            <person name="Aerts A."/>
            <person name="Benoit I."/>
            <person name="Boyd A."/>
            <person name="Carlson A."/>
            <person name="Copeland A."/>
            <person name="Coutinho P.M."/>
            <person name="de Vries R.P."/>
            <person name="Ferreira P."/>
            <person name="Findley K."/>
            <person name="Foster B."/>
            <person name="Gaskell J."/>
            <person name="Glotzer D."/>
            <person name="Gorecki P."/>
            <person name="Heitman J."/>
            <person name="Hesse C."/>
            <person name="Hori C."/>
            <person name="Igarashi K."/>
            <person name="Jurgens J.A."/>
            <person name="Kallen N."/>
            <person name="Kersten P."/>
            <person name="Kohler A."/>
            <person name="Kuees U."/>
            <person name="Kumar T.K.A."/>
            <person name="Kuo A."/>
            <person name="LaButti K."/>
            <person name="Larrondo L.F."/>
            <person name="Lindquist E."/>
            <person name="Ling A."/>
            <person name="Lombard V."/>
            <person name="Lucas S."/>
            <person name="Lundell T."/>
            <person name="Martin R."/>
            <person name="McLaughlin D.J."/>
            <person name="Morgenstern I."/>
            <person name="Morin E."/>
            <person name="Murat C."/>
            <person name="Nagy L.G."/>
            <person name="Nolan M."/>
            <person name="Ohm R.A."/>
            <person name="Patyshakuliyeva A."/>
            <person name="Rokas A."/>
            <person name="Ruiz-Duenas F.J."/>
            <person name="Sabat G."/>
            <person name="Salamov A."/>
            <person name="Samejima M."/>
            <person name="Schmutz J."/>
            <person name="Slot J.C."/>
            <person name="St John F."/>
            <person name="Stenlid J."/>
            <person name="Sun H."/>
            <person name="Sun S."/>
            <person name="Syed K."/>
            <person name="Tsang A."/>
            <person name="Wiebenga A."/>
            <person name="Young D."/>
            <person name="Pisabarro A."/>
            <person name="Eastwood D.C."/>
            <person name="Martin F."/>
            <person name="Cullen D."/>
            <person name="Grigoriev I.V."/>
            <person name="Hibbett D.S."/>
        </authorList>
    </citation>
    <scope>NUCLEOTIDE SEQUENCE</scope>
    <source>
        <strain evidence="8">FP-58527</strain>
    </source>
</reference>
<feature type="compositionally biased region" description="Low complexity" evidence="1">
    <location>
        <begin position="870"/>
        <end position="886"/>
    </location>
</feature>
<evidence type="ECO:0000259" key="6">
    <source>
        <dbReference type="Pfam" id="PF17168"/>
    </source>
</evidence>
<dbReference type="InterPro" id="IPR052743">
    <property type="entry name" value="Glutaminase_GtaA"/>
</dbReference>
<keyword evidence="8" id="KW-1185">Reference proteome</keyword>
<dbReference type="InterPro" id="IPR033433">
    <property type="entry name" value="GtaA_N"/>
</dbReference>
<dbReference type="PANTHER" id="PTHR31987">
    <property type="entry name" value="GLUTAMINASE A-RELATED"/>
    <property type="match status" value="1"/>
</dbReference>
<dbReference type="InterPro" id="IPR008928">
    <property type="entry name" value="6-hairpin_glycosidase_sf"/>
</dbReference>
<keyword evidence="2" id="KW-0472">Membrane</keyword>
<dbReference type="InterPro" id="IPR032515">
    <property type="entry name" value="DUF4964"/>
</dbReference>
<keyword evidence="3" id="KW-0732">Signal</keyword>
<evidence type="ECO:0000259" key="5">
    <source>
        <dbReference type="Pfam" id="PF16335"/>
    </source>
</evidence>
<proteinExistence type="predicted"/>
<dbReference type="Pfam" id="PF17168">
    <property type="entry name" value="DUF5127"/>
    <property type="match status" value="1"/>
</dbReference>
<dbReference type="InterPro" id="IPR012341">
    <property type="entry name" value="6hp_glycosidase-like_sf"/>
</dbReference>
<evidence type="ECO:0000313" key="8">
    <source>
        <dbReference type="Proteomes" id="UP000015241"/>
    </source>
</evidence>
<evidence type="ECO:0000313" key="7">
    <source>
        <dbReference type="EMBL" id="EPS94040.1"/>
    </source>
</evidence>
<accession>S8EWP9</accession>
<feature type="domain" description="DUF4964" evidence="4">
    <location>
        <begin position="29"/>
        <end position="79"/>
    </location>
</feature>
<keyword evidence="2" id="KW-0812">Transmembrane</keyword>
<dbReference type="GO" id="GO:0005975">
    <property type="term" value="P:carbohydrate metabolic process"/>
    <property type="evidence" value="ECO:0007669"/>
    <property type="project" value="InterPro"/>
</dbReference>
<evidence type="ECO:0008006" key="9">
    <source>
        <dbReference type="Google" id="ProtNLM"/>
    </source>
</evidence>